<dbReference type="EMBL" id="DXHP01000101">
    <property type="protein sequence ID" value="HIW06590.1"/>
    <property type="molecule type" value="Genomic_DNA"/>
</dbReference>
<organism evidence="1 2">
    <name type="scientific">Candidatus Ignatzschineria merdigallinarum</name>
    <dbReference type="NCBI Taxonomy" id="2838621"/>
    <lineage>
        <taxon>Bacteria</taxon>
        <taxon>Pseudomonadati</taxon>
        <taxon>Pseudomonadota</taxon>
        <taxon>Gammaproteobacteria</taxon>
        <taxon>Cardiobacteriales</taxon>
        <taxon>Ignatzschineriaceae</taxon>
        <taxon>Ignatzschineria</taxon>
    </lineage>
</organism>
<reference evidence="1" key="2">
    <citation type="submission" date="2021-04" db="EMBL/GenBank/DDBJ databases">
        <authorList>
            <person name="Gilroy R."/>
        </authorList>
    </citation>
    <scope>NUCLEOTIDE SEQUENCE</scope>
    <source>
        <strain evidence="1">CHK160-9182</strain>
    </source>
</reference>
<dbReference type="InterPro" id="IPR017034">
    <property type="entry name" value="Abi_system_AbiD/AbiF"/>
</dbReference>
<sequence>MKQEYNKPITTIEEQIDKLEYRGLNIPDRNRAERYLSFIFYYRLSAYFPPFQLEKDRFNNDVFFDDILSTYIFDRELRLLVLDAIERIEIAVRSKICNIVCEETQDIFWIYDQQYFIPYRSGNKHQHGKILENIQRIIYVDRNYNNYSETTPLQHHANKYTNPHKPAVWMVFESLTFGDLSLIYRNLRSRQVRKRIAHELGVNQPLLDSWLANFQMIRNICAHHARLWNRGFGARPARPRNKSILWVSHEVSSDNQKLYISLIAIQTILFTISPFSTWARRLQMLLSKYPNIILSQMGFPERWEKDPFWVKALSRESL</sequence>
<proteinExistence type="predicted"/>
<dbReference type="Pfam" id="PF07751">
    <property type="entry name" value="Abi_2"/>
    <property type="match status" value="1"/>
</dbReference>
<comment type="caution">
    <text evidence="1">The sequence shown here is derived from an EMBL/GenBank/DDBJ whole genome shotgun (WGS) entry which is preliminary data.</text>
</comment>
<evidence type="ECO:0000313" key="1">
    <source>
        <dbReference type="EMBL" id="HIW06590.1"/>
    </source>
</evidence>
<reference evidence="1" key="1">
    <citation type="journal article" date="2021" name="PeerJ">
        <title>Extensive microbial diversity within the chicken gut microbiome revealed by metagenomics and culture.</title>
        <authorList>
            <person name="Gilroy R."/>
            <person name="Ravi A."/>
            <person name="Getino M."/>
            <person name="Pursley I."/>
            <person name="Horton D.L."/>
            <person name="Alikhan N.F."/>
            <person name="Baker D."/>
            <person name="Gharbi K."/>
            <person name="Hall N."/>
            <person name="Watson M."/>
            <person name="Adriaenssens E.M."/>
            <person name="Foster-Nyarko E."/>
            <person name="Jarju S."/>
            <person name="Secka A."/>
            <person name="Antonio M."/>
            <person name="Oren A."/>
            <person name="Chaudhuri R.R."/>
            <person name="La Ragione R."/>
            <person name="Hildebrand F."/>
            <person name="Pallen M.J."/>
        </authorList>
    </citation>
    <scope>NUCLEOTIDE SEQUENCE</scope>
    <source>
        <strain evidence="1">CHK160-9182</strain>
    </source>
</reference>
<name>A0A9D1TUE3_9GAMM</name>
<accession>A0A9D1TUE3</accession>
<evidence type="ECO:0000313" key="2">
    <source>
        <dbReference type="Proteomes" id="UP000823934"/>
    </source>
</evidence>
<dbReference type="Proteomes" id="UP000823934">
    <property type="component" value="Unassembled WGS sequence"/>
</dbReference>
<gene>
    <name evidence="1" type="ORF">H9889_04610</name>
</gene>
<protein>
    <submittedName>
        <fullName evidence="1">Abi family protein</fullName>
    </submittedName>
</protein>
<dbReference type="InterPro" id="IPR011664">
    <property type="entry name" value="Abi_system_AbiD/AbiF-like"/>
</dbReference>
<dbReference type="PIRSF" id="PIRSF034934">
    <property type="entry name" value="AbiF_AbiD"/>
    <property type="match status" value="1"/>
</dbReference>
<dbReference type="AlphaFoldDB" id="A0A9D1TUE3"/>